<evidence type="ECO:0000256" key="14">
    <source>
        <dbReference type="PIRSR" id="PIRSR000148-1"/>
    </source>
</evidence>
<dbReference type="GO" id="GO:0009097">
    <property type="term" value="P:isoleucine biosynthetic process"/>
    <property type="evidence" value="ECO:0007669"/>
    <property type="project" value="InterPro"/>
</dbReference>
<keyword evidence="11" id="KW-0457">Lysine biosynthesis</keyword>
<feature type="domain" description="Semialdehyde dehydrogenase NAD-binding" evidence="15">
    <location>
        <begin position="44"/>
        <end position="159"/>
    </location>
</feature>
<sequence>MASSLSLLRQNTFLSATLPTTRPKPKYASAPGRVRMSLQENAPTIAVVGVTGAVGQEFLSVLSDRDFPYSSIKMLASKRSAGRRMTFEDKEYVVEELTAESFDGVDIALFSAGGSISKEFGPIAVNRGTIVVDNSSAFRMDENVPLVIPEVNPEAMEKIKVGMGKGALIANPNCSTIICLMAATPLHRHAKVLRMVVSTYQAASGAGAAAMEELELQTREVLEGKPPTCKIFNRQYAFNLFSHNASVLSNGYNEEEMKLVKETRKIWNDKDVKVTATCIRVPVMRAHAESVNLQFERPLDEDTARDILKNSPGVVVIDDRESNNFPTPLEVSNKDDVAVGRIRRDLSQDGNQGLDIFICGDQIRKGAALNAIQIAELLL</sequence>
<dbReference type="HAMAP" id="MF_02121">
    <property type="entry name" value="ASADH"/>
    <property type="match status" value="1"/>
</dbReference>
<dbReference type="GO" id="GO:0046983">
    <property type="term" value="F:protein dimerization activity"/>
    <property type="evidence" value="ECO:0007669"/>
    <property type="project" value="InterPro"/>
</dbReference>
<dbReference type="GO" id="GO:0009088">
    <property type="term" value="P:threonine biosynthetic process"/>
    <property type="evidence" value="ECO:0007669"/>
    <property type="project" value="UniProtKB-UniPathway"/>
</dbReference>
<evidence type="ECO:0000256" key="4">
    <source>
        <dbReference type="ARBA" id="ARBA00011738"/>
    </source>
</evidence>
<dbReference type="KEGG" id="mtr:11415757"/>
<evidence type="ECO:0000256" key="11">
    <source>
        <dbReference type="ARBA" id="ARBA00023154"/>
    </source>
</evidence>
<dbReference type="InterPro" id="IPR036291">
    <property type="entry name" value="NAD(P)-bd_dom_sf"/>
</dbReference>
<dbReference type="Pfam" id="PF01118">
    <property type="entry name" value="Semialdhyde_dh"/>
    <property type="match status" value="1"/>
</dbReference>
<organism evidence="16 19">
    <name type="scientific">Medicago truncatula</name>
    <name type="common">Barrel medic</name>
    <name type="synonym">Medicago tribuloides</name>
    <dbReference type="NCBI Taxonomy" id="3880"/>
    <lineage>
        <taxon>Eukaryota</taxon>
        <taxon>Viridiplantae</taxon>
        <taxon>Streptophyta</taxon>
        <taxon>Embryophyta</taxon>
        <taxon>Tracheophyta</taxon>
        <taxon>Spermatophyta</taxon>
        <taxon>Magnoliopsida</taxon>
        <taxon>eudicotyledons</taxon>
        <taxon>Gunneridae</taxon>
        <taxon>Pentapetalae</taxon>
        <taxon>rosids</taxon>
        <taxon>fabids</taxon>
        <taxon>Fabales</taxon>
        <taxon>Fabaceae</taxon>
        <taxon>Papilionoideae</taxon>
        <taxon>50 kb inversion clade</taxon>
        <taxon>NPAAA clade</taxon>
        <taxon>Hologalegina</taxon>
        <taxon>IRL clade</taxon>
        <taxon>Trifolieae</taxon>
        <taxon>Medicago</taxon>
    </lineage>
</organism>
<dbReference type="UniPathway" id="UPA00051">
    <property type="reaction ID" value="UER00464"/>
</dbReference>
<keyword evidence="9" id="KW-0220">Diaminopimelate biosynthesis</keyword>
<dbReference type="Gene3D" id="3.40.50.720">
    <property type="entry name" value="NAD(P)-binding Rossmann-like Domain"/>
    <property type="match status" value="1"/>
</dbReference>
<accession>G7LBH4</accession>
<evidence type="ECO:0000256" key="6">
    <source>
        <dbReference type="ARBA" id="ARBA00022605"/>
    </source>
</evidence>
<keyword evidence="10 17" id="KW-0560">Oxidoreductase</keyword>
<dbReference type="EnsemblPlants" id="AET05461">
    <property type="protein sequence ID" value="AET05461"/>
    <property type="gene ID" value="MTR_8g105860"/>
</dbReference>
<proteinExistence type="inferred from homology"/>
<evidence type="ECO:0000313" key="20">
    <source>
        <dbReference type="Proteomes" id="UP000265566"/>
    </source>
</evidence>
<comment type="subunit">
    <text evidence="4">Homodimer.</text>
</comment>
<feature type="active site" description="Proton acceptor" evidence="14">
    <location>
        <position position="287"/>
    </location>
</feature>
<keyword evidence="12" id="KW-0486">Methionine biosynthesis</keyword>
<evidence type="ECO:0000256" key="1">
    <source>
        <dbReference type="ARBA" id="ARBA00005021"/>
    </source>
</evidence>
<dbReference type="UniPathway" id="UPA00034">
    <property type="reaction ID" value="UER00016"/>
</dbReference>
<comment type="catalytic activity">
    <reaction evidence="13">
        <text>L-aspartate 4-semialdehyde + phosphate + NADP(+) = 4-phospho-L-aspartate + NADPH + H(+)</text>
        <dbReference type="Rhea" id="RHEA:24284"/>
        <dbReference type="ChEBI" id="CHEBI:15378"/>
        <dbReference type="ChEBI" id="CHEBI:43474"/>
        <dbReference type="ChEBI" id="CHEBI:57535"/>
        <dbReference type="ChEBI" id="CHEBI:57783"/>
        <dbReference type="ChEBI" id="CHEBI:58349"/>
        <dbReference type="ChEBI" id="CHEBI:537519"/>
        <dbReference type="EC" id="1.2.1.11"/>
    </reaction>
</comment>
<keyword evidence="8" id="KW-0521">NADP</keyword>
<reference evidence="17" key="5">
    <citation type="journal article" date="2018" name="Nat. Plants">
        <title>Whole-genome landscape of Medicago truncatula symbiotic genes.</title>
        <authorList>
            <person name="Pecrix Y."/>
            <person name="Gamas P."/>
            <person name="Carrere S."/>
        </authorList>
    </citation>
    <scope>NUCLEOTIDE SEQUENCE</scope>
    <source>
        <tissue evidence="17">Leaves</tissue>
    </source>
</reference>
<dbReference type="HOGENOM" id="CLU_049966_0_1_1"/>
<protein>
    <recommendedName>
        <fullName evidence="5">aspartate-semialdehyde dehydrogenase</fullName>
        <ecNumber evidence="5">1.2.1.11</ecNumber>
    </recommendedName>
</protein>
<evidence type="ECO:0000256" key="8">
    <source>
        <dbReference type="ARBA" id="ARBA00022857"/>
    </source>
</evidence>
<dbReference type="GO" id="GO:0050661">
    <property type="term" value="F:NADP binding"/>
    <property type="evidence" value="ECO:0007669"/>
    <property type="project" value="InterPro"/>
</dbReference>
<dbReference type="PaxDb" id="3880-AET05461"/>
<dbReference type="GO" id="GO:0019877">
    <property type="term" value="P:diaminopimelate biosynthetic process"/>
    <property type="evidence" value="ECO:0007669"/>
    <property type="project" value="UniProtKB-KW"/>
</dbReference>
<dbReference type="PANTHER" id="PTHR46278:SF2">
    <property type="entry name" value="ASPARTATE-SEMIALDEHYDE DEHYDROGENASE"/>
    <property type="match status" value="1"/>
</dbReference>
<comment type="similarity">
    <text evidence="3">Belongs to the aspartate-semialdehyde dehydrogenase family.</text>
</comment>
<evidence type="ECO:0000313" key="18">
    <source>
        <dbReference type="EnsemblPlants" id="AET05461"/>
    </source>
</evidence>
<dbReference type="InterPro" id="IPR005986">
    <property type="entry name" value="Asp_semialdehyde_DH_beta"/>
</dbReference>
<dbReference type="NCBIfam" id="TIGR01296">
    <property type="entry name" value="asd_B"/>
    <property type="match status" value="1"/>
</dbReference>
<dbReference type="eggNOG" id="KOG4777">
    <property type="taxonomic scope" value="Eukaryota"/>
</dbReference>
<dbReference type="EMBL" id="CM001224">
    <property type="protein sequence ID" value="AET05461.1"/>
    <property type="molecule type" value="Genomic_DNA"/>
</dbReference>
<dbReference type="Pfam" id="PF02774">
    <property type="entry name" value="Semialdhyde_dhC"/>
    <property type="match status" value="1"/>
</dbReference>
<evidence type="ECO:0000256" key="13">
    <source>
        <dbReference type="ARBA" id="ARBA00047891"/>
    </source>
</evidence>
<evidence type="ECO:0000256" key="10">
    <source>
        <dbReference type="ARBA" id="ARBA00023002"/>
    </source>
</evidence>
<dbReference type="GO" id="GO:0051287">
    <property type="term" value="F:NAD binding"/>
    <property type="evidence" value="ECO:0007669"/>
    <property type="project" value="InterPro"/>
</dbReference>
<name>G7LBH4_MEDTR</name>
<dbReference type="SUPFAM" id="SSF51735">
    <property type="entry name" value="NAD(P)-binding Rossmann-fold domains"/>
    <property type="match status" value="1"/>
</dbReference>
<reference evidence="16 19" key="2">
    <citation type="journal article" date="2014" name="BMC Genomics">
        <title>An improved genome release (version Mt4.0) for the model legume Medicago truncatula.</title>
        <authorList>
            <person name="Tang H."/>
            <person name="Krishnakumar V."/>
            <person name="Bidwell S."/>
            <person name="Rosen B."/>
            <person name="Chan A."/>
            <person name="Zhou S."/>
            <person name="Gentzbittel L."/>
            <person name="Childs K.L."/>
            <person name="Yandell M."/>
            <person name="Gundlach H."/>
            <person name="Mayer K.F."/>
            <person name="Schwartz D.C."/>
            <person name="Town C.D."/>
        </authorList>
    </citation>
    <scope>GENOME REANNOTATION</scope>
    <source>
        <strain evidence="18 19">cv. Jemalong A17</strain>
    </source>
</reference>
<dbReference type="EMBL" id="PSQE01000008">
    <property type="protein sequence ID" value="RHN43827.1"/>
    <property type="molecule type" value="Genomic_DNA"/>
</dbReference>
<reference evidence="18" key="3">
    <citation type="submission" date="2015-04" db="UniProtKB">
        <authorList>
            <consortium name="EnsemblPlants"/>
        </authorList>
    </citation>
    <scope>IDENTIFICATION</scope>
    <source>
        <strain evidence="18">cv. Jemalong A17</strain>
    </source>
</reference>
<keyword evidence="19" id="KW-1185">Reference proteome</keyword>
<comment type="pathway">
    <text evidence="2">Amino-acid biosynthesis; L-threonine biosynthesis; L-threonine from L-aspartate: step 2/5.</text>
</comment>
<dbReference type="EC" id="1.2.1.11" evidence="5"/>
<dbReference type="STRING" id="3880.G7LBH4"/>
<evidence type="ECO:0000256" key="12">
    <source>
        <dbReference type="ARBA" id="ARBA00023167"/>
    </source>
</evidence>
<dbReference type="InterPro" id="IPR012280">
    <property type="entry name" value="Semialdhyde_DH_dimer_dom"/>
</dbReference>
<dbReference type="SMART" id="SM00859">
    <property type="entry name" value="Semialdhyde_dh"/>
    <property type="match status" value="1"/>
</dbReference>
<dbReference type="Proteomes" id="UP000002051">
    <property type="component" value="Chromosome 8"/>
</dbReference>
<gene>
    <name evidence="18" type="primary">11415757</name>
    <name evidence="16" type="ordered locus">MTR_8g105860</name>
    <name evidence="17" type="ORF">MtrunA17_Chr8g0392071</name>
</gene>
<evidence type="ECO:0000256" key="3">
    <source>
        <dbReference type="ARBA" id="ARBA00010584"/>
    </source>
</evidence>
<dbReference type="Gramene" id="rna50457">
    <property type="protein sequence ID" value="RHN43827.1"/>
    <property type="gene ID" value="gene50457"/>
</dbReference>
<dbReference type="OMA" id="CEEEMKM"/>
<evidence type="ECO:0000313" key="17">
    <source>
        <dbReference type="EMBL" id="RHN43827.1"/>
    </source>
</evidence>
<evidence type="ECO:0000256" key="2">
    <source>
        <dbReference type="ARBA" id="ARBA00005097"/>
    </source>
</evidence>
<dbReference type="InterPro" id="IPR000534">
    <property type="entry name" value="Semialdehyde_DH_NAD-bd"/>
</dbReference>
<dbReference type="Gene3D" id="3.30.360.10">
    <property type="entry name" value="Dihydrodipicolinate Reductase, domain 2"/>
    <property type="match status" value="1"/>
</dbReference>
<dbReference type="CDD" id="cd18131">
    <property type="entry name" value="ASADH_C_bac_euk_like"/>
    <property type="match status" value="1"/>
</dbReference>
<dbReference type="AlphaFoldDB" id="G7LBH4"/>
<dbReference type="GO" id="GO:0009089">
    <property type="term" value="P:lysine biosynthetic process via diaminopimelate"/>
    <property type="evidence" value="ECO:0007669"/>
    <property type="project" value="UniProtKB-UniPathway"/>
</dbReference>
<dbReference type="PANTHER" id="PTHR46278">
    <property type="entry name" value="DEHYDROGENASE, PUTATIVE-RELATED"/>
    <property type="match status" value="1"/>
</dbReference>
<feature type="active site" description="Acyl-thioester intermediate" evidence="14">
    <location>
        <position position="174"/>
    </location>
</feature>
<dbReference type="NCBIfam" id="NF011456">
    <property type="entry name" value="PRK14874.1"/>
    <property type="match status" value="1"/>
</dbReference>
<evidence type="ECO:0000313" key="16">
    <source>
        <dbReference type="EMBL" id="AET05461.1"/>
    </source>
</evidence>
<comment type="pathway">
    <text evidence="1">Amino-acid biosynthesis; L-methionine biosynthesis via de novo pathway; L-homoserine from L-aspartate: step 2/3.</text>
</comment>
<dbReference type="GO" id="GO:0009086">
    <property type="term" value="P:methionine biosynthetic process"/>
    <property type="evidence" value="ECO:0007669"/>
    <property type="project" value="UniProtKB-KW"/>
</dbReference>
<dbReference type="PIRSF" id="PIRSF000148">
    <property type="entry name" value="ASA_dh"/>
    <property type="match status" value="1"/>
</dbReference>
<dbReference type="OrthoDB" id="1894490at2759"/>
<evidence type="ECO:0000313" key="19">
    <source>
        <dbReference type="Proteomes" id="UP000002051"/>
    </source>
</evidence>
<dbReference type="CDD" id="cd02316">
    <property type="entry name" value="VcASADH2_like_N"/>
    <property type="match status" value="1"/>
</dbReference>
<reference evidence="20" key="4">
    <citation type="journal article" date="2018" name="Nat. Plants">
        <title>Whole-genome landscape of Medicago truncatula symbiotic genes.</title>
        <authorList>
            <person name="Pecrix Y."/>
            <person name="Staton S.E."/>
            <person name="Sallet E."/>
            <person name="Lelandais-Briere C."/>
            <person name="Moreau S."/>
            <person name="Carrere S."/>
            <person name="Blein T."/>
            <person name="Jardinaud M.F."/>
            <person name="Latrasse D."/>
            <person name="Zouine M."/>
            <person name="Zahm M."/>
            <person name="Kreplak J."/>
            <person name="Mayjonade B."/>
            <person name="Satge C."/>
            <person name="Perez M."/>
            <person name="Cauet S."/>
            <person name="Marande W."/>
            <person name="Chantry-Darmon C."/>
            <person name="Lopez-Roques C."/>
            <person name="Bouchez O."/>
            <person name="Berard A."/>
            <person name="Debelle F."/>
            <person name="Munos S."/>
            <person name="Bendahmane A."/>
            <person name="Berges H."/>
            <person name="Niebel A."/>
            <person name="Buitink J."/>
            <person name="Frugier F."/>
            <person name="Benhamed M."/>
            <person name="Crespi M."/>
            <person name="Gouzy J."/>
            <person name="Gamas P."/>
        </authorList>
    </citation>
    <scope>NUCLEOTIDE SEQUENCE [LARGE SCALE GENOMIC DNA]</scope>
    <source>
        <strain evidence="20">cv. Jemalong A17</strain>
    </source>
</reference>
<dbReference type="GO" id="GO:0004073">
    <property type="term" value="F:aspartate-semialdehyde dehydrogenase activity"/>
    <property type="evidence" value="ECO:0007669"/>
    <property type="project" value="UniProtKB-EC"/>
</dbReference>
<evidence type="ECO:0000256" key="5">
    <source>
        <dbReference type="ARBA" id="ARBA00013120"/>
    </source>
</evidence>
<keyword evidence="7" id="KW-0791">Threonine biosynthesis</keyword>
<evidence type="ECO:0000256" key="7">
    <source>
        <dbReference type="ARBA" id="ARBA00022697"/>
    </source>
</evidence>
<reference evidence="16 19" key="1">
    <citation type="journal article" date="2011" name="Nature">
        <title>The Medicago genome provides insight into the evolution of rhizobial symbioses.</title>
        <authorList>
            <person name="Young N.D."/>
            <person name="Debelle F."/>
            <person name="Oldroyd G.E."/>
            <person name="Geurts R."/>
            <person name="Cannon S.B."/>
            <person name="Udvardi M.K."/>
            <person name="Benedito V.A."/>
            <person name="Mayer K.F."/>
            <person name="Gouzy J."/>
            <person name="Schoof H."/>
            <person name="Van de Peer Y."/>
            <person name="Proost S."/>
            <person name="Cook D.R."/>
            <person name="Meyers B.C."/>
            <person name="Spannagl M."/>
            <person name="Cheung F."/>
            <person name="De Mita S."/>
            <person name="Krishnakumar V."/>
            <person name="Gundlach H."/>
            <person name="Zhou S."/>
            <person name="Mudge J."/>
            <person name="Bharti A.K."/>
            <person name="Murray J.D."/>
            <person name="Naoumkina M.A."/>
            <person name="Rosen B."/>
            <person name="Silverstein K.A."/>
            <person name="Tang H."/>
            <person name="Rombauts S."/>
            <person name="Zhao P.X."/>
            <person name="Zhou P."/>
            <person name="Barbe V."/>
            <person name="Bardou P."/>
            <person name="Bechner M."/>
            <person name="Bellec A."/>
            <person name="Berger A."/>
            <person name="Berges H."/>
            <person name="Bidwell S."/>
            <person name="Bisseling T."/>
            <person name="Choisne N."/>
            <person name="Couloux A."/>
            <person name="Denny R."/>
            <person name="Deshpande S."/>
            <person name="Dai X."/>
            <person name="Doyle J.J."/>
            <person name="Dudez A.M."/>
            <person name="Farmer A.D."/>
            <person name="Fouteau S."/>
            <person name="Franken C."/>
            <person name="Gibelin C."/>
            <person name="Gish J."/>
            <person name="Goldstein S."/>
            <person name="Gonzalez A.J."/>
            <person name="Green P.J."/>
            <person name="Hallab A."/>
            <person name="Hartog M."/>
            <person name="Hua A."/>
            <person name="Humphray S.J."/>
            <person name="Jeong D.H."/>
            <person name="Jing Y."/>
            <person name="Jocker A."/>
            <person name="Kenton S.M."/>
            <person name="Kim D.J."/>
            <person name="Klee K."/>
            <person name="Lai H."/>
            <person name="Lang C."/>
            <person name="Lin S."/>
            <person name="Macmil S.L."/>
            <person name="Magdelenat G."/>
            <person name="Matthews L."/>
            <person name="McCorrison J."/>
            <person name="Monaghan E.L."/>
            <person name="Mun J.H."/>
            <person name="Najar F.Z."/>
            <person name="Nicholson C."/>
            <person name="Noirot C."/>
            <person name="O'Bleness M."/>
            <person name="Paule C.R."/>
            <person name="Poulain J."/>
            <person name="Prion F."/>
            <person name="Qin B."/>
            <person name="Qu C."/>
            <person name="Retzel E.F."/>
            <person name="Riddle C."/>
            <person name="Sallet E."/>
            <person name="Samain S."/>
            <person name="Samson N."/>
            <person name="Sanders I."/>
            <person name="Saurat O."/>
            <person name="Scarpelli C."/>
            <person name="Schiex T."/>
            <person name="Segurens B."/>
            <person name="Severin A.J."/>
            <person name="Sherrier D.J."/>
            <person name="Shi R."/>
            <person name="Sims S."/>
            <person name="Singer S.R."/>
            <person name="Sinharoy S."/>
            <person name="Sterck L."/>
            <person name="Viollet A."/>
            <person name="Wang B.B."/>
            <person name="Wang K."/>
            <person name="Wang M."/>
            <person name="Wang X."/>
            <person name="Warfsmann J."/>
            <person name="Weissenbach J."/>
            <person name="White D.D."/>
            <person name="White J.D."/>
            <person name="Wiley G.B."/>
            <person name="Wincker P."/>
            <person name="Xing Y."/>
            <person name="Yang L."/>
            <person name="Yao Z."/>
            <person name="Ying F."/>
            <person name="Zhai J."/>
            <person name="Zhou L."/>
            <person name="Zuber A."/>
            <person name="Denarie J."/>
            <person name="Dixon R.A."/>
            <person name="May G.D."/>
            <person name="Schwartz D.C."/>
            <person name="Rogers J."/>
            <person name="Quetier F."/>
            <person name="Town C.D."/>
            <person name="Roe B.A."/>
        </authorList>
    </citation>
    <scope>NUCLEOTIDE SEQUENCE [LARGE SCALE GENOMIC DNA]</scope>
    <source>
        <strain evidence="16">A17</strain>
        <strain evidence="18 19">cv. Jemalong A17</strain>
    </source>
</reference>
<evidence type="ECO:0000256" key="9">
    <source>
        <dbReference type="ARBA" id="ARBA00022915"/>
    </source>
</evidence>
<dbReference type="UniPathway" id="UPA00050">
    <property type="reaction ID" value="UER00463"/>
</dbReference>
<dbReference type="SUPFAM" id="SSF55347">
    <property type="entry name" value="Glyceraldehyde-3-phosphate dehydrogenase-like, C-terminal domain"/>
    <property type="match status" value="1"/>
</dbReference>
<evidence type="ECO:0000259" key="15">
    <source>
        <dbReference type="SMART" id="SM00859"/>
    </source>
</evidence>
<dbReference type="Proteomes" id="UP000265566">
    <property type="component" value="Chromosome 8"/>
</dbReference>
<dbReference type="InterPro" id="IPR012080">
    <property type="entry name" value="Asp_semialdehyde_DH"/>
</dbReference>
<keyword evidence="6" id="KW-0028">Amino-acid biosynthesis</keyword>